<keyword evidence="5 9" id="KW-0479">Metal-binding</keyword>
<evidence type="ECO:0000313" key="11">
    <source>
        <dbReference type="EMBL" id="CEL63848.1"/>
    </source>
</evidence>
<evidence type="ECO:0000256" key="7">
    <source>
        <dbReference type="ARBA" id="ARBA00023004"/>
    </source>
</evidence>
<evidence type="ECO:0000256" key="2">
    <source>
        <dbReference type="ARBA" id="ARBA00005179"/>
    </source>
</evidence>
<evidence type="ECO:0000256" key="6">
    <source>
        <dbReference type="ARBA" id="ARBA00023002"/>
    </source>
</evidence>
<evidence type="ECO:0000256" key="3">
    <source>
        <dbReference type="ARBA" id="ARBA00010617"/>
    </source>
</evidence>
<dbReference type="GO" id="GO:0004497">
    <property type="term" value="F:monooxygenase activity"/>
    <property type="evidence" value="ECO:0007669"/>
    <property type="project" value="UniProtKB-KW"/>
</dbReference>
<dbReference type="EMBL" id="LN679108">
    <property type="protein sequence ID" value="CEL63848.1"/>
    <property type="molecule type" value="Genomic_DNA"/>
</dbReference>
<reference evidence="11 12" key="1">
    <citation type="submission" date="2014-11" db="EMBL/GenBank/DDBJ databases">
        <authorList>
            <person name="Wibberg Daniel"/>
        </authorList>
    </citation>
    <scope>NUCLEOTIDE SEQUENCE [LARGE SCALE GENOMIC DNA]</scope>
    <source>
        <strain evidence="11">Rhizoctonia solani AG1-IB 7/3/14</strain>
    </source>
</reference>
<dbReference type="InterPro" id="IPR017972">
    <property type="entry name" value="Cyt_P450_CS"/>
</dbReference>
<sequence length="458" mass="51323">MGHPLPPGDVSYVKLLGQDIILLSSYEAAAELLDRKSAIYSSRPSQIMAGELVGWEQGIGLLPYGEEMKRTRRLLYEAMNGKAMSDLYPLQEREIIKFVQGLLRNPNQLKEHIHQMVGSSLIKLTYGYEVEGVNDPFIVLANEAMAMFSVVTAPGAWIVDTLPFLKHIPWTSFKAKAKEWRALLHALVDRPMKFTRDRIDRGDEMPCLVTRWVERDVKTSTHSKEEAEYNDSLIKWAGASILAAGTDTTASVVATFFALMALHPEVQKRAQTEITQVIGDDRLPKYDDRSSLPYIEAVYREVLRWHAVLPAGLPHLSVATDDDEFRGMRIPKGSVVFAVVQNMHHDPQTYHEPHIFNPERFLGYSRNVERNPESTIFGFGRRRCPGINVARSSVWLAISCVLATYDVGPAVGPDGKPTPPNMKFTNGTISHIEPYECNITPRSAKAVSLIEEAPDVIV</sequence>
<gene>
    <name evidence="11" type="ORF">RSOLAG1IB_05612</name>
</gene>
<dbReference type="InterPro" id="IPR050364">
    <property type="entry name" value="Cytochrome_P450_fung"/>
</dbReference>
<keyword evidence="12" id="KW-1185">Reference proteome</keyword>
<dbReference type="Gene3D" id="1.10.630.10">
    <property type="entry name" value="Cytochrome P450"/>
    <property type="match status" value="1"/>
</dbReference>
<keyword evidence="6 10" id="KW-0560">Oxidoreductase</keyword>
<dbReference type="AlphaFoldDB" id="A0A0B7G5S9"/>
<accession>A0A0B7G5S9</accession>
<protein>
    <submittedName>
        <fullName evidence="11">O-methylsterigmatocystin oxidoreductase</fullName>
    </submittedName>
</protein>
<dbReference type="CDD" id="cd11065">
    <property type="entry name" value="CYP64-like"/>
    <property type="match status" value="1"/>
</dbReference>
<evidence type="ECO:0000256" key="8">
    <source>
        <dbReference type="ARBA" id="ARBA00023033"/>
    </source>
</evidence>
<keyword evidence="7 9" id="KW-0408">Iron</keyword>
<dbReference type="InterPro" id="IPR036396">
    <property type="entry name" value="Cyt_P450_sf"/>
</dbReference>
<evidence type="ECO:0000256" key="9">
    <source>
        <dbReference type="PIRSR" id="PIRSR602401-1"/>
    </source>
</evidence>
<dbReference type="GO" id="GO:0005506">
    <property type="term" value="F:iron ion binding"/>
    <property type="evidence" value="ECO:0007669"/>
    <property type="project" value="InterPro"/>
</dbReference>
<dbReference type="Pfam" id="PF00067">
    <property type="entry name" value="p450"/>
    <property type="match status" value="1"/>
</dbReference>
<dbReference type="GO" id="GO:0020037">
    <property type="term" value="F:heme binding"/>
    <property type="evidence" value="ECO:0007669"/>
    <property type="project" value="InterPro"/>
</dbReference>
<keyword evidence="4 9" id="KW-0349">Heme</keyword>
<dbReference type="GO" id="GO:0016705">
    <property type="term" value="F:oxidoreductase activity, acting on paired donors, with incorporation or reduction of molecular oxygen"/>
    <property type="evidence" value="ECO:0007669"/>
    <property type="project" value="InterPro"/>
</dbReference>
<comment type="pathway">
    <text evidence="2">Secondary metabolite biosynthesis.</text>
</comment>
<proteinExistence type="inferred from homology"/>
<feature type="binding site" description="axial binding residue" evidence="9">
    <location>
        <position position="384"/>
    </location>
    <ligand>
        <name>heme</name>
        <dbReference type="ChEBI" id="CHEBI:30413"/>
    </ligand>
    <ligandPart>
        <name>Fe</name>
        <dbReference type="ChEBI" id="CHEBI:18248"/>
    </ligandPart>
</feature>
<dbReference type="PRINTS" id="PR00385">
    <property type="entry name" value="P450"/>
</dbReference>
<dbReference type="PANTHER" id="PTHR46300">
    <property type="entry name" value="P450, PUTATIVE (EUROFUNG)-RELATED-RELATED"/>
    <property type="match status" value="1"/>
</dbReference>
<name>A0A0B7G5S9_THACB</name>
<dbReference type="PANTHER" id="PTHR46300:SF7">
    <property type="entry name" value="P450, PUTATIVE (EUROFUNG)-RELATED"/>
    <property type="match status" value="1"/>
</dbReference>
<evidence type="ECO:0000256" key="5">
    <source>
        <dbReference type="ARBA" id="ARBA00022723"/>
    </source>
</evidence>
<evidence type="ECO:0000256" key="1">
    <source>
        <dbReference type="ARBA" id="ARBA00001971"/>
    </source>
</evidence>
<dbReference type="SUPFAM" id="SSF48264">
    <property type="entry name" value="Cytochrome P450"/>
    <property type="match status" value="1"/>
</dbReference>
<keyword evidence="8 10" id="KW-0503">Monooxygenase</keyword>
<evidence type="ECO:0000313" key="12">
    <source>
        <dbReference type="Proteomes" id="UP000059188"/>
    </source>
</evidence>
<evidence type="ECO:0000256" key="4">
    <source>
        <dbReference type="ARBA" id="ARBA00022617"/>
    </source>
</evidence>
<dbReference type="OrthoDB" id="2789670at2759"/>
<dbReference type="PROSITE" id="PS00086">
    <property type="entry name" value="CYTOCHROME_P450"/>
    <property type="match status" value="1"/>
</dbReference>
<dbReference type="InterPro" id="IPR002401">
    <property type="entry name" value="Cyt_P450_E_grp-I"/>
</dbReference>
<evidence type="ECO:0000256" key="10">
    <source>
        <dbReference type="RuleBase" id="RU000461"/>
    </source>
</evidence>
<dbReference type="InterPro" id="IPR001128">
    <property type="entry name" value="Cyt_P450"/>
</dbReference>
<organism evidence="11 12">
    <name type="scientific">Thanatephorus cucumeris (strain AG1-IB / isolate 7/3/14)</name>
    <name type="common">Lettuce bottom rot fungus</name>
    <name type="synonym">Rhizoctonia solani</name>
    <dbReference type="NCBI Taxonomy" id="1108050"/>
    <lineage>
        <taxon>Eukaryota</taxon>
        <taxon>Fungi</taxon>
        <taxon>Dikarya</taxon>
        <taxon>Basidiomycota</taxon>
        <taxon>Agaricomycotina</taxon>
        <taxon>Agaricomycetes</taxon>
        <taxon>Cantharellales</taxon>
        <taxon>Ceratobasidiaceae</taxon>
        <taxon>Rhizoctonia</taxon>
        <taxon>Rhizoctonia solani AG-1</taxon>
    </lineage>
</organism>
<comment type="cofactor">
    <cofactor evidence="1 9">
        <name>heme</name>
        <dbReference type="ChEBI" id="CHEBI:30413"/>
    </cofactor>
</comment>
<comment type="similarity">
    <text evidence="3 10">Belongs to the cytochrome P450 family.</text>
</comment>
<dbReference type="PRINTS" id="PR00463">
    <property type="entry name" value="EP450I"/>
</dbReference>
<dbReference type="STRING" id="1108050.A0A0B7G5S9"/>
<dbReference type="Proteomes" id="UP000059188">
    <property type="component" value="Unassembled WGS sequence"/>
</dbReference>